<keyword evidence="2" id="KW-1185">Reference proteome</keyword>
<dbReference type="AlphaFoldDB" id="A0AAE8MMV7"/>
<protein>
    <submittedName>
        <fullName evidence="1">Uncharacterized protein</fullName>
    </submittedName>
</protein>
<name>A0AAE8MMV7_9HYPO</name>
<gene>
    <name evidence="1" type="ORF">FTOL_13888</name>
</gene>
<evidence type="ECO:0000313" key="2">
    <source>
        <dbReference type="Proteomes" id="UP001187734"/>
    </source>
</evidence>
<proteinExistence type="predicted"/>
<organism evidence="1 2">
    <name type="scientific">Fusarium torulosum</name>
    <dbReference type="NCBI Taxonomy" id="33205"/>
    <lineage>
        <taxon>Eukaryota</taxon>
        <taxon>Fungi</taxon>
        <taxon>Dikarya</taxon>
        <taxon>Ascomycota</taxon>
        <taxon>Pezizomycotina</taxon>
        <taxon>Sordariomycetes</taxon>
        <taxon>Hypocreomycetidae</taxon>
        <taxon>Hypocreales</taxon>
        <taxon>Nectriaceae</taxon>
        <taxon>Fusarium</taxon>
    </lineage>
</organism>
<comment type="caution">
    <text evidence="1">The sequence shown here is derived from an EMBL/GenBank/DDBJ whole genome shotgun (WGS) entry which is preliminary data.</text>
</comment>
<evidence type="ECO:0000313" key="1">
    <source>
        <dbReference type="EMBL" id="SPJ93282.1"/>
    </source>
</evidence>
<dbReference type="EMBL" id="ONZP01001158">
    <property type="protein sequence ID" value="SPJ93282.1"/>
    <property type="molecule type" value="Genomic_DNA"/>
</dbReference>
<dbReference type="Proteomes" id="UP001187734">
    <property type="component" value="Unassembled WGS sequence"/>
</dbReference>
<reference evidence="1" key="1">
    <citation type="submission" date="2018-03" db="EMBL/GenBank/DDBJ databases">
        <authorList>
            <person name="Guldener U."/>
        </authorList>
    </citation>
    <scope>NUCLEOTIDE SEQUENCE</scope>
</reference>
<accession>A0AAE8MMV7</accession>
<sequence>MGYQGGTVVQQQILFKMLLAKHVN</sequence>